<evidence type="ECO:0000313" key="3">
    <source>
        <dbReference type="Proteomes" id="UP001634154"/>
    </source>
</evidence>
<reference evidence="2 3" key="1">
    <citation type="submission" date="2024-12" db="EMBL/GenBank/DDBJ databases">
        <title>Draft genome sequence of Chryseobacterium kwangjuense AG447.</title>
        <authorList>
            <person name="Cheptsov V.S."/>
            <person name="Belov A."/>
            <person name="Zavarzina A.G."/>
        </authorList>
    </citation>
    <scope>NUCLEOTIDE SEQUENCE [LARGE SCALE GENOMIC DNA]</scope>
    <source>
        <strain evidence="2 3">AG447</strain>
    </source>
</reference>
<accession>A0ABW9K271</accession>
<comment type="caution">
    <text evidence="2">The sequence shown here is derived from an EMBL/GenBank/DDBJ whole genome shotgun (WGS) entry which is preliminary data.</text>
</comment>
<sequence>MKRPIILLLFLIFFSAHSQVSDKTASIIKPLEKFDSFYALDNEKVKDVETRLYKDASSDELIILAGKGKNEYIKATAIKVLAQKGDQRLLDIFKDYFYSKEKIVYSTSCLSHEQLISAYIFETVSSEYKNENGFSEKDRTYLEGEMVSLVLNAKPVNKELLETLSYALPENQDTYTKIRKQVIDTRSPELLVTLAKYKNPNDIELIKSFGAEAYPAIEEFPDPKFLPFMNEHFADSSSFPFMFALSGFCSEEAKKIVAKVIEYNKEHNKERDCDNGCLSFLYQQIERGKCTLNYPLLADLWLTDKIISFNVLDDYEKNHTQAETEKFLLDGFLKPGEAEIIAVNAYDMDHVMDYVSGDMTFDATLRLVTLLQKTKKISQNAYEKAVRNSLQNIDDIDVDGFISKLNDNALVLQNKDVLLDRIKNNESAYGILIIMDGVKALDDKKLLSDGAAIVVQRKEEFKKFPLWEKEYRNFIKENHIKE</sequence>
<dbReference type="EMBL" id="JBJXVJ010000002">
    <property type="protein sequence ID" value="MFN1217425.1"/>
    <property type="molecule type" value="Genomic_DNA"/>
</dbReference>
<feature type="signal peptide" evidence="1">
    <location>
        <begin position="1"/>
        <end position="18"/>
    </location>
</feature>
<proteinExistence type="predicted"/>
<feature type="chain" id="PRO_5045970917" description="HEAT repeat domain-containing protein" evidence="1">
    <location>
        <begin position="19"/>
        <end position="482"/>
    </location>
</feature>
<organism evidence="2 3">
    <name type="scientific">Chryseobacterium kwangjuense</name>
    <dbReference type="NCBI Taxonomy" id="267125"/>
    <lineage>
        <taxon>Bacteria</taxon>
        <taxon>Pseudomonadati</taxon>
        <taxon>Bacteroidota</taxon>
        <taxon>Flavobacteriia</taxon>
        <taxon>Flavobacteriales</taxon>
        <taxon>Weeksellaceae</taxon>
        <taxon>Chryseobacterium group</taxon>
        <taxon>Chryseobacterium</taxon>
    </lineage>
</organism>
<evidence type="ECO:0000256" key="1">
    <source>
        <dbReference type="SAM" id="SignalP"/>
    </source>
</evidence>
<keyword evidence="3" id="KW-1185">Reference proteome</keyword>
<keyword evidence="1" id="KW-0732">Signal</keyword>
<protein>
    <recommendedName>
        <fullName evidence="4">HEAT repeat domain-containing protein</fullName>
    </recommendedName>
</protein>
<gene>
    <name evidence="2" type="ORF">ACKW6Q_10680</name>
</gene>
<evidence type="ECO:0008006" key="4">
    <source>
        <dbReference type="Google" id="ProtNLM"/>
    </source>
</evidence>
<dbReference type="RefSeq" id="WP_409356656.1">
    <property type="nucleotide sequence ID" value="NZ_JBJXVJ010000002.1"/>
</dbReference>
<evidence type="ECO:0000313" key="2">
    <source>
        <dbReference type="EMBL" id="MFN1217425.1"/>
    </source>
</evidence>
<name>A0ABW9K271_9FLAO</name>
<dbReference type="Proteomes" id="UP001634154">
    <property type="component" value="Unassembled WGS sequence"/>
</dbReference>